<dbReference type="Proteomes" id="UP000266669">
    <property type="component" value="Unassembled WGS sequence"/>
</dbReference>
<evidence type="ECO:0000256" key="1">
    <source>
        <dbReference type="SAM" id="MobiDB-lite"/>
    </source>
</evidence>
<comment type="caution">
    <text evidence="2">The sequence shown here is derived from an EMBL/GenBank/DDBJ whole genome shotgun (WGS) entry which is preliminary data.</text>
</comment>
<feature type="compositionally biased region" description="Polar residues" evidence="1">
    <location>
        <begin position="1"/>
        <end position="16"/>
    </location>
</feature>
<gene>
    <name evidence="2" type="ORF">DLM78_09515</name>
</gene>
<reference evidence="3" key="1">
    <citation type="submission" date="2018-05" db="EMBL/GenBank/DDBJ databases">
        <title>Leptospira yasudae sp. nov. and Leptospira stimsonii sp. nov., two pathogenic species of the genus Leptospira isolated from environmental sources.</title>
        <authorList>
            <person name="Casanovas-Massana A."/>
            <person name="Hamond C."/>
            <person name="Santos L.A."/>
            <person name="Hacker K.P."/>
            <person name="Balassiano I."/>
            <person name="Medeiros M.A."/>
            <person name="Reis M.G."/>
            <person name="Ko A.I."/>
            <person name="Wunder E.A."/>
        </authorList>
    </citation>
    <scope>NUCLEOTIDE SEQUENCE [LARGE SCALE GENOMIC DNA]</scope>
    <source>
        <strain evidence="3">AMB6-RJ</strain>
    </source>
</reference>
<dbReference type="AlphaFoldDB" id="A0A8B3CRJ0"/>
<feature type="region of interest" description="Disordered" evidence="1">
    <location>
        <begin position="1"/>
        <end position="28"/>
    </location>
</feature>
<sequence length="114" mass="13625">MNTISAYRSSAPQTPAENDPRKNKKRIDRQTRIRRSGFVFLKKESKSLRRSLCFRKTAFILPSEFFQQTIPISFEENPDQETEFNEKRKGRDFLIRIQILSLTKLSPDFRERIR</sequence>
<evidence type="ECO:0000313" key="2">
    <source>
        <dbReference type="EMBL" id="RHX86101.1"/>
    </source>
</evidence>
<protein>
    <submittedName>
        <fullName evidence="2">Uncharacterized protein</fullName>
    </submittedName>
</protein>
<organism evidence="2 3">
    <name type="scientific">Leptospira stimsonii</name>
    <dbReference type="NCBI Taxonomy" id="2202203"/>
    <lineage>
        <taxon>Bacteria</taxon>
        <taxon>Pseudomonadati</taxon>
        <taxon>Spirochaetota</taxon>
        <taxon>Spirochaetia</taxon>
        <taxon>Leptospirales</taxon>
        <taxon>Leptospiraceae</taxon>
        <taxon>Leptospira</taxon>
    </lineage>
</organism>
<evidence type="ECO:0000313" key="3">
    <source>
        <dbReference type="Proteomes" id="UP000266669"/>
    </source>
</evidence>
<accession>A0A8B3CRJ0</accession>
<name>A0A8B3CRJ0_9LEPT</name>
<dbReference type="EMBL" id="QHCS01000002">
    <property type="protein sequence ID" value="RHX86101.1"/>
    <property type="molecule type" value="Genomic_DNA"/>
</dbReference>
<proteinExistence type="predicted"/>